<dbReference type="HAMAP" id="MF_00199">
    <property type="entry name" value="ApaH"/>
    <property type="match status" value="1"/>
</dbReference>
<dbReference type="GO" id="GO:0008803">
    <property type="term" value="F:bis(5'-nucleosyl)-tetraphosphatase (symmetrical) activity"/>
    <property type="evidence" value="ECO:0007669"/>
    <property type="project" value="UniProtKB-UniRule"/>
</dbReference>
<dbReference type="NCBIfam" id="NF001204">
    <property type="entry name" value="PRK00166.1"/>
    <property type="match status" value="1"/>
</dbReference>
<feature type="domain" description="Calcineurin-like phosphoesterase" evidence="6">
    <location>
        <begin position="1"/>
        <end position="154"/>
    </location>
</feature>
<evidence type="ECO:0000256" key="3">
    <source>
        <dbReference type="ARBA" id="ARBA00022801"/>
    </source>
</evidence>
<accession>A0A4D6Y1H2</accession>
<dbReference type="EC" id="3.6.1.41" evidence="5"/>
<evidence type="ECO:0000256" key="2">
    <source>
        <dbReference type="ARBA" id="ARBA00005419"/>
    </source>
</evidence>
<dbReference type="NCBIfam" id="TIGR00668">
    <property type="entry name" value="apaH"/>
    <property type="match status" value="1"/>
</dbReference>
<comment type="catalytic activity">
    <reaction evidence="4 5">
        <text>P(1),P(4)-bis(5'-adenosyl) tetraphosphate + H2O = 2 ADP + 2 H(+)</text>
        <dbReference type="Rhea" id="RHEA:24252"/>
        <dbReference type="ChEBI" id="CHEBI:15377"/>
        <dbReference type="ChEBI" id="CHEBI:15378"/>
        <dbReference type="ChEBI" id="CHEBI:58141"/>
        <dbReference type="ChEBI" id="CHEBI:456216"/>
        <dbReference type="EC" id="3.6.1.41"/>
    </reaction>
</comment>
<dbReference type="AlphaFoldDB" id="A0A4D6Y1H2"/>
<comment type="function">
    <text evidence="1 5">Hydrolyzes diadenosine 5',5'''-P1,P4-tetraphosphate to yield ADP.</text>
</comment>
<organism evidence="7 8">
    <name type="scientific">Buchnera aphidicola</name>
    <name type="common">Macrosiphum gaurae</name>
    <dbReference type="NCBI Taxonomy" id="2315801"/>
    <lineage>
        <taxon>Bacteria</taxon>
        <taxon>Pseudomonadati</taxon>
        <taxon>Pseudomonadota</taxon>
        <taxon>Gammaproteobacteria</taxon>
        <taxon>Enterobacterales</taxon>
        <taxon>Erwiniaceae</taxon>
        <taxon>Buchnera</taxon>
    </lineage>
</organism>
<keyword evidence="3 5" id="KW-0378">Hydrolase</keyword>
<dbReference type="PANTHER" id="PTHR40942">
    <property type="match status" value="1"/>
</dbReference>
<protein>
    <recommendedName>
        <fullName evidence="5">Bis(5'-nucleosyl)-tetraphosphatase, symmetrical</fullName>
        <ecNumber evidence="5">3.6.1.41</ecNumber>
    </recommendedName>
    <alternativeName>
        <fullName evidence="5">Ap4A hydrolase</fullName>
    </alternativeName>
    <alternativeName>
        <fullName evidence="5">Diadenosine 5',5'''-P1,P4-tetraphosphate pyrophosphohydrolase</fullName>
    </alternativeName>
    <alternativeName>
        <fullName evidence="5">Diadenosine tetraphosphatase</fullName>
    </alternativeName>
</protein>
<evidence type="ECO:0000256" key="5">
    <source>
        <dbReference type="HAMAP-Rule" id="MF_00199"/>
    </source>
</evidence>
<name>A0A4D6Y1H2_9GAMM</name>
<evidence type="ECO:0000256" key="1">
    <source>
        <dbReference type="ARBA" id="ARBA00003413"/>
    </source>
</evidence>
<gene>
    <name evidence="5" type="primary">apaH</name>
    <name evidence="7" type="ORF">D9V72_00710</name>
</gene>
<dbReference type="RefSeq" id="WP_158354600.1">
    <property type="nucleotide sequence ID" value="NZ_CP034867.1"/>
</dbReference>
<comment type="similarity">
    <text evidence="2 5">Belongs to the Ap4A hydrolase family.</text>
</comment>
<evidence type="ECO:0000259" key="6">
    <source>
        <dbReference type="Pfam" id="PF00149"/>
    </source>
</evidence>
<dbReference type="EMBL" id="CP034867">
    <property type="protein sequence ID" value="QCI22599.1"/>
    <property type="molecule type" value="Genomic_DNA"/>
</dbReference>
<reference evidence="7 8" key="2">
    <citation type="submission" date="2019-05" db="EMBL/GenBank/DDBJ databases">
        <title>Genome evolution of the obligate endosymbiont Buchnera aphidicola.</title>
        <authorList>
            <person name="Moran N.A."/>
        </authorList>
    </citation>
    <scope>NUCLEOTIDE SEQUENCE [LARGE SCALE GENOMIC DNA]</scope>
    <source>
        <strain evidence="7 8">Mga</strain>
    </source>
</reference>
<dbReference type="InterPro" id="IPR004843">
    <property type="entry name" value="Calcineurin-like_PHP"/>
</dbReference>
<proteinExistence type="inferred from homology"/>
<dbReference type="Pfam" id="PF00149">
    <property type="entry name" value="Metallophos"/>
    <property type="match status" value="1"/>
</dbReference>
<reference evidence="7 8" key="1">
    <citation type="submission" date="2018-12" db="EMBL/GenBank/DDBJ databases">
        <authorList>
            <person name="Chong R.A."/>
        </authorList>
    </citation>
    <scope>NUCLEOTIDE SEQUENCE [LARGE SCALE GENOMIC DNA]</scope>
    <source>
        <strain evidence="7 8">Mga</strain>
    </source>
</reference>
<dbReference type="InterPro" id="IPR029052">
    <property type="entry name" value="Metallo-depent_PP-like"/>
</dbReference>
<dbReference type="PANTHER" id="PTHR40942:SF4">
    <property type="entry name" value="CYTOCHROME C5"/>
    <property type="match status" value="1"/>
</dbReference>
<dbReference type="PIRSF" id="PIRSF000903">
    <property type="entry name" value="B5n-ttraPtase_sm"/>
    <property type="match status" value="1"/>
</dbReference>
<evidence type="ECO:0000313" key="7">
    <source>
        <dbReference type="EMBL" id="QCI22599.1"/>
    </source>
</evidence>
<dbReference type="CDD" id="cd07422">
    <property type="entry name" value="MPP_ApaH"/>
    <property type="match status" value="1"/>
</dbReference>
<dbReference type="Gene3D" id="3.60.21.10">
    <property type="match status" value="1"/>
</dbReference>
<dbReference type="SUPFAM" id="SSF56300">
    <property type="entry name" value="Metallo-dependent phosphatases"/>
    <property type="match status" value="1"/>
</dbReference>
<evidence type="ECO:0000256" key="4">
    <source>
        <dbReference type="ARBA" id="ARBA00049417"/>
    </source>
</evidence>
<dbReference type="Proteomes" id="UP000298716">
    <property type="component" value="Chromosome"/>
</dbReference>
<sequence>MSTYFISDIHGCYKEFRMLLKKVSFNTKKDYLWIAGDLVSRGPDSLNVVKYLYSLKDRVKIVLGNHDINLIAVHAGVKKNKKENYFNEFLSSSESADLINWLRCQPLLKVDERRKIIMVHAGISPQWDINIAKICALEIAHYLSSKNYSVFLKDIYNNNINFWKFNLNALDKLRYSMNVFTRMRYCYPDARLNMFYKQSPSVVKYPLQPWFLIPSNISKFYSIFFGHWSSLKGTYIPKPFFSLDGGCCWGEELIMFRWEDKKWFSQACLSK</sequence>
<evidence type="ECO:0000313" key="8">
    <source>
        <dbReference type="Proteomes" id="UP000298716"/>
    </source>
</evidence>
<dbReference type="OrthoDB" id="9807890at2"/>
<dbReference type="InterPro" id="IPR004617">
    <property type="entry name" value="ApaH"/>
</dbReference>